<feature type="binding site" evidence="1">
    <location>
        <position position="52"/>
    </location>
    <ligand>
        <name>Mg(2+)</name>
        <dbReference type="ChEBI" id="CHEBI:18420"/>
        <label>1</label>
    </ligand>
</feature>
<keyword evidence="1" id="KW-0784">Thiamine biosynthesis</keyword>
<feature type="binding site" evidence="1">
    <location>
        <position position="129"/>
    </location>
    <ligand>
        <name>Mg(2+)</name>
        <dbReference type="ChEBI" id="CHEBI:18420"/>
        <label>1</label>
    </ligand>
</feature>
<evidence type="ECO:0000313" key="5">
    <source>
        <dbReference type="Proteomes" id="UP000285138"/>
    </source>
</evidence>
<feature type="binding site" evidence="1">
    <location>
        <begin position="128"/>
        <end position="129"/>
    </location>
    <ligand>
        <name>ATP</name>
        <dbReference type="ChEBI" id="CHEBI:30616"/>
    </ligand>
</feature>
<comment type="function">
    <text evidence="1">Catalyzes the ATP-dependent phosphorylation of thiamine-monophosphate (TMP) to form thiamine-pyrophosphate (TPP), the active form of vitamin B1.</text>
</comment>
<keyword evidence="1" id="KW-0479">Metal-binding</keyword>
<feature type="binding site" evidence="1">
    <location>
        <position position="50"/>
    </location>
    <ligand>
        <name>Mg(2+)</name>
        <dbReference type="ChEBI" id="CHEBI:18420"/>
        <label>4</label>
    </ligand>
</feature>
<dbReference type="Pfam" id="PF02769">
    <property type="entry name" value="AIRS_C"/>
    <property type="match status" value="1"/>
</dbReference>
<dbReference type="InterPro" id="IPR036676">
    <property type="entry name" value="PurM-like_C_sf"/>
</dbReference>
<dbReference type="GO" id="GO:0009030">
    <property type="term" value="F:thiamine-phosphate kinase activity"/>
    <property type="evidence" value="ECO:0007669"/>
    <property type="project" value="UniProtKB-UniRule"/>
</dbReference>
<dbReference type="SUPFAM" id="SSF56042">
    <property type="entry name" value="PurM C-terminal domain-like"/>
    <property type="match status" value="1"/>
</dbReference>
<sequence length="342" mass="37346">MLISHLGEVELIKKISRQFPLQEKGVRVGIGDDAAVLSPLTDAGRLTLVTKDILVEGVHFLSPLITPYQLGRKALAVNISDIAAMGGVPRHLVTAVGFPLETELKKVEEIYRGMGDLCRTFSINLIGGDTVKSPEGIIISVTLLGEVEEDCLLLRSGAKPGDLLGVTGELGSSAAGLDLLLEGSREEKREVEDYTSWFQILTKFHLEPPLRLQEARRIARSHLVTSMIDLSDGIMKDLGEISRASQVGAKVYLDRVPLSSALKKASSFLGKDPLDYALGGGEDYELLFTFKGGDKEKIEELAKGFQIPVSIIGEITPPEEGIKYLDKEGKERNFSRKGYTHF</sequence>
<comment type="caution">
    <text evidence="1">Lacks conserved residue(s) required for the propagation of feature annotation.</text>
</comment>
<gene>
    <name evidence="1 4" type="primary">thiL</name>
    <name evidence="4" type="ORF">D5R97_09505</name>
</gene>
<accession>A0A424YA86</accession>
<comment type="pathway">
    <text evidence="1">Cofactor biosynthesis; thiamine diphosphate biosynthesis; thiamine diphosphate from thiamine phosphate: step 1/1.</text>
</comment>
<protein>
    <recommendedName>
        <fullName evidence="1">Thiamine-monophosphate kinase</fullName>
        <shortName evidence="1">TMP kinase</shortName>
        <shortName evidence="1">Thiamine-phosphate kinase</shortName>
        <ecNumber evidence="1">2.7.4.16</ecNumber>
    </recommendedName>
</protein>
<evidence type="ECO:0000259" key="2">
    <source>
        <dbReference type="Pfam" id="PF00586"/>
    </source>
</evidence>
<feature type="binding site" evidence="1">
    <location>
        <position position="229"/>
    </location>
    <ligand>
        <name>Mg(2+)</name>
        <dbReference type="ChEBI" id="CHEBI:18420"/>
        <label>3</label>
    </ligand>
</feature>
<dbReference type="InterPro" id="IPR036921">
    <property type="entry name" value="PurM-like_N_sf"/>
</dbReference>
<feature type="binding site" evidence="1">
    <location>
        <position position="231"/>
    </location>
    <ligand>
        <name>ATP</name>
        <dbReference type="ChEBI" id="CHEBI:30616"/>
    </ligand>
</feature>
<evidence type="ECO:0000313" key="4">
    <source>
        <dbReference type="EMBL" id="RQD73393.1"/>
    </source>
</evidence>
<dbReference type="EC" id="2.7.4.16" evidence="1"/>
<evidence type="ECO:0000256" key="1">
    <source>
        <dbReference type="HAMAP-Rule" id="MF_02128"/>
    </source>
</evidence>
<proteinExistence type="inferred from homology"/>
<dbReference type="UniPathway" id="UPA00060">
    <property type="reaction ID" value="UER00142"/>
</dbReference>
<feature type="binding site" evidence="1">
    <location>
        <position position="33"/>
    </location>
    <ligand>
        <name>Mg(2+)</name>
        <dbReference type="ChEBI" id="CHEBI:18420"/>
        <label>4</label>
    </ligand>
</feature>
<feature type="binding site" evidence="1">
    <location>
        <position position="81"/>
    </location>
    <ligand>
        <name>Mg(2+)</name>
        <dbReference type="ChEBI" id="CHEBI:18420"/>
        <label>2</label>
    </ligand>
</feature>
<dbReference type="NCBIfam" id="TIGR01379">
    <property type="entry name" value="thiL"/>
    <property type="match status" value="1"/>
</dbReference>
<dbReference type="GO" id="GO:0009229">
    <property type="term" value="P:thiamine diphosphate biosynthetic process"/>
    <property type="evidence" value="ECO:0007669"/>
    <property type="project" value="UniProtKB-UniRule"/>
</dbReference>
<dbReference type="AlphaFoldDB" id="A0A424YA86"/>
<feature type="binding site" evidence="1">
    <location>
        <position position="155"/>
    </location>
    <ligand>
        <name>ATP</name>
        <dbReference type="ChEBI" id="CHEBI:30616"/>
    </ligand>
</feature>
<dbReference type="PANTHER" id="PTHR30270">
    <property type="entry name" value="THIAMINE-MONOPHOSPHATE KINASE"/>
    <property type="match status" value="1"/>
</dbReference>
<comment type="similarity">
    <text evidence="1">Belongs to the thiamine-monophosphate kinase family.</text>
</comment>
<keyword evidence="1 4" id="KW-0808">Transferase</keyword>
<dbReference type="Gene3D" id="3.90.650.10">
    <property type="entry name" value="PurM-like C-terminal domain"/>
    <property type="match status" value="1"/>
</dbReference>
<keyword evidence="1" id="KW-0460">Magnesium</keyword>
<dbReference type="GO" id="GO:0009228">
    <property type="term" value="P:thiamine biosynthetic process"/>
    <property type="evidence" value="ECO:0007669"/>
    <property type="project" value="UniProtKB-KW"/>
</dbReference>
<dbReference type="EMBL" id="QZAA01000258">
    <property type="protein sequence ID" value="RQD73393.1"/>
    <property type="molecule type" value="Genomic_DNA"/>
</dbReference>
<keyword evidence="1" id="KW-0067">ATP-binding</keyword>
<dbReference type="GO" id="GO:0005524">
    <property type="term" value="F:ATP binding"/>
    <property type="evidence" value="ECO:0007669"/>
    <property type="project" value="UniProtKB-UniRule"/>
</dbReference>
<dbReference type="Gene3D" id="3.30.1330.10">
    <property type="entry name" value="PurM-like, N-terminal domain"/>
    <property type="match status" value="1"/>
</dbReference>
<feature type="binding site" evidence="1">
    <location>
        <position position="81"/>
    </location>
    <ligand>
        <name>Mg(2+)</name>
        <dbReference type="ChEBI" id="CHEBI:18420"/>
        <label>3</label>
    </ligand>
</feature>
<dbReference type="InterPro" id="IPR006283">
    <property type="entry name" value="ThiL-like"/>
</dbReference>
<feature type="binding site" evidence="1">
    <location>
        <position position="52"/>
    </location>
    <ligand>
        <name>Mg(2+)</name>
        <dbReference type="ChEBI" id="CHEBI:18420"/>
        <label>2</label>
    </ligand>
</feature>
<dbReference type="PIRSF" id="PIRSF005303">
    <property type="entry name" value="Thiam_monoph_kin"/>
    <property type="match status" value="1"/>
</dbReference>
<feature type="domain" description="PurM-like N-terminal" evidence="2">
    <location>
        <begin position="31"/>
        <end position="147"/>
    </location>
</feature>
<dbReference type="InterPro" id="IPR016188">
    <property type="entry name" value="PurM-like_N"/>
</dbReference>
<dbReference type="SUPFAM" id="SSF55326">
    <property type="entry name" value="PurM N-terminal domain-like"/>
    <property type="match status" value="1"/>
</dbReference>
<comment type="miscellaneous">
    <text evidence="1">Reaction mechanism of ThiL seems to utilize a direct, inline transfer of the gamma-phosphate of ATP to TMP rather than a phosphorylated enzyme intermediate.</text>
</comment>
<organism evidence="4 5">
    <name type="scientific">Candidatus Syntrophonatronum acetioxidans</name>
    <dbReference type="NCBI Taxonomy" id="1795816"/>
    <lineage>
        <taxon>Bacteria</taxon>
        <taxon>Bacillati</taxon>
        <taxon>Bacillota</taxon>
        <taxon>Clostridia</taxon>
        <taxon>Eubacteriales</taxon>
        <taxon>Syntrophomonadaceae</taxon>
        <taxon>Candidatus Syntrophonatronum</taxon>
    </lineage>
</organism>
<dbReference type="Pfam" id="PF00586">
    <property type="entry name" value="AIRS"/>
    <property type="match status" value="1"/>
</dbReference>
<keyword evidence="1 4" id="KW-0418">Kinase</keyword>
<feature type="binding site" evidence="1">
    <location>
        <position position="339"/>
    </location>
    <ligand>
        <name>substrate</name>
    </ligand>
</feature>
<feature type="domain" description="PurM-like C-terminal" evidence="3">
    <location>
        <begin position="159"/>
        <end position="319"/>
    </location>
</feature>
<comment type="caution">
    <text evidence="4">The sequence shown here is derived from an EMBL/GenBank/DDBJ whole genome shotgun (WGS) entry which is preliminary data.</text>
</comment>
<dbReference type="HAMAP" id="MF_02128">
    <property type="entry name" value="TMP_kinase"/>
    <property type="match status" value="1"/>
</dbReference>
<dbReference type="CDD" id="cd02194">
    <property type="entry name" value="ThiL"/>
    <property type="match status" value="1"/>
</dbReference>
<dbReference type="PANTHER" id="PTHR30270:SF0">
    <property type="entry name" value="THIAMINE-MONOPHOSPHATE KINASE"/>
    <property type="match status" value="1"/>
</dbReference>
<feature type="binding site" evidence="1">
    <location>
        <position position="111"/>
    </location>
    <ligand>
        <name>ATP</name>
        <dbReference type="ChEBI" id="CHEBI:30616"/>
    </ligand>
</feature>
<reference evidence="4 5" key="1">
    <citation type="submission" date="2018-08" db="EMBL/GenBank/DDBJ databases">
        <title>The metabolism and importance of syntrophic acetate oxidation coupled to methane or sulfide production in haloalkaline environments.</title>
        <authorList>
            <person name="Timmers P.H.A."/>
            <person name="Vavourakis C.D."/>
            <person name="Sorokin D.Y."/>
            <person name="Sinninghe Damste J.S."/>
            <person name="Muyzer G."/>
            <person name="Stams A.J.M."/>
            <person name="Plugge C.M."/>
        </authorList>
    </citation>
    <scope>NUCLEOTIDE SEQUENCE [LARGE SCALE GENOMIC DNA]</scope>
    <source>
        <strain evidence="4">MSAO_Bac1</strain>
    </source>
</reference>
<dbReference type="Proteomes" id="UP000285138">
    <property type="component" value="Unassembled WGS sequence"/>
</dbReference>
<name>A0A424YA86_9FIRM</name>
<dbReference type="InterPro" id="IPR010918">
    <property type="entry name" value="PurM-like_C_dom"/>
</dbReference>
<comment type="catalytic activity">
    <reaction evidence="1">
        <text>thiamine phosphate + ATP = thiamine diphosphate + ADP</text>
        <dbReference type="Rhea" id="RHEA:15913"/>
        <dbReference type="ChEBI" id="CHEBI:30616"/>
        <dbReference type="ChEBI" id="CHEBI:37575"/>
        <dbReference type="ChEBI" id="CHEBI:58937"/>
        <dbReference type="ChEBI" id="CHEBI:456216"/>
        <dbReference type="EC" id="2.7.4.16"/>
    </reaction>
</comment>
<feature type="binding site" evidence="1">
    <location>
        <position position="282"/>
    </location>
    <ligand>
        <name>substrate</name>
    </ligand>
</feature>
<feature type="binding site" evidence="1">
    <location>
        <position position="33"/>
    </location>
    <ligand>
        <name>Mg(2+)</name>
        <dbReference type="ChEBI" id="CHEBI:18420"/>
        <label>3</label>
    </ligand>
</feature>
<dbReference type="GO" id="GO:0000287">
    <property type="term" value="F:magnesium ion binding"/>
    <property type="evidence" value="ECO:0007669"/>
    <property type="project" value="UniProtKB-UniRule"/>
</dbReference>
<feature type="binding site" evidence="1">
    <location>
        <position position="81"/>
    </location>
    <ligand>
        <name>Mg(2+)</name>
        <dbReference type="ChEBI" id="CHEBI:18420"/>
        <label>4</label>
    </ligand>
</feature>
<feature type="binding site" evidence="1">
    <location>
        <position position="232"/>
    </location>
    <ligand>
        <name>Mg(2+)</name>
        <dbReference type="ChEBI" id="CHEBI:18420"/>
        <label>5</label>
    </ligand>
</feature>
<feature type="binding site" evidence="1">
    <location>
        <position position="59"/>
    </location>
    <ligand>
        <name>substrate</name>
    </ligand>
</feature>
<keyword evidence="1" id="KW-0547">Nucleotide-binding</keyword>
<evidence type="ECO:0000259" key="3">
    <source>
        <dbReference type="Pfam" id="PF02769"/>
    </source>
</evidence>